<reference evidence="1 2" key="1">
    <citation type="submission" date="2013-11" db="EMBL/GenBank/DDBJ databases">
        <title>Genome sequencing of Stegodyphus mimosarum.</title>
        <authorList>
            <person name="Bechsgaard J."/>
        </authorList>
    </citation>
    <scope>NUCLEOTIDE SEQUENCE [LARGE SCALE GENOMIC DNA]</scope>
</reference>
<sequence length="43" mass="5017">MRLAEGREFVHCTTVHVPAQGTKLSISKYERYQEKIESNPVWP</sequence>
<proteinExistence type="predicted"/>
<evidence type="ECO:0000313" key="2">
    <source>
        <dbReference type="Proteomes" id="UP000054359"/>
    </source>
</evidence>
<evidence type="ECO:0000313" key="1">
    <source>
        <dbReference type="EMBL" id="KFM72231.1"/>
    </source>
</evidence>
<accession>A0A087U4E2</accession>
<gene>
    <name evidence="1" type="ORF">X975_25839</name>
</gene>
<dbReference type="EMBL" id="KK118102">
    <property type="protein sequence ID" value="KFM72231.1"/>
    <property type="molecule type" value="Genomic_DNA"/>
</dbReference>
<dbReference type="Proteomes" id="UP000054359">
    <property type="component" value="Unassembled WGS sequence"/>
</dbReference>
<protein>
    <submittedName>
        <fullName evidence="1">Uncharacterized protein</fullName>
    </submittedName>
</protein>
<name>A0A087U4E2_STEMI</name>
<organism evidence="1 2">
    <name type="scientific">Stegodyphus mimosarum</name>
    <name type="common">African social velvet spider</name>
    <dbReference type="NCBI Taxonomy" id="407821"/>
    <lineage>
        <taxon>Eukaryota</taxon>
        <taxon>Metazoa</taxon>
        <taxon>Ecdysozoa</taxon>
        <taxon>Arthropoda</taxon>
        <taxon>Chelicerata</taxon>
        <taxon>Arachnida</taxon>
        <taxon>Araneae</taxon>
        <taxon>Araneomorphae</taxon>
        <taxon>Entelegynae</taxon>
        <taxon>Eresoidea</taxon>
        <taxon>Eresidae</taxon>
        <taxon>Stegodyphus</taxon>
    </lineage>
</organism>
<dbReference type="AlphaFoldDB" id="A0A087U4E2"/>
<feature type="non-terminal residue" evidence="1">
    <location>
        <position position="43"/>
    </location>
</feature>
<keyword evidence="2" id="KW-1185">Reference proteome</keyword>